<gene>
    <name evidence="2" type="ORF">QBC40DRAFT_52416</name>
</gene>
<reference evidence="2" key="2">
    <citation type="submission" date="2023-05" db="EMBL/GenBank/DDBJ databases">
        <authorList>
            <consortium name="Lawrence Berkeley National Laboratory"/>
            <person name="Steindorff A."/>
            <person name="Hensen N."/>
            <person name="Bonometti L."/>
            <person name="Westerberg I."/>
            <person name="Brannstrom I.O."/>
            <person name="Guillou S."/>
            <person name="Cros-Aarteil S."/>
            <person name="Calhoun S."/>
            <person name="Haridas S."/>
            <person name="Kuo A."/>
            <person name="Mondo S."/>
            <person name="Pangilinan J."/>
            <person name="Riley R."/>
            <person name="Labutti K."/>
            <person name="Andreopoulos B."/>
            <person name="Lipzen A."/>
            <person name="Chen C."/>
            <person name="Yanf M."/>
            <person name="Daum C."/>
            <person name="Ng V."/>
            <person name="Clum A."/>
            <person name="Ohm R."/>
            <person name="Martin F."/>
            <person name="Silar P."/>
            <person name="Natvig D."/>
            <person name="Lalanne C."/>
            <person name="Gautier V."/>
            <person name="Ament-Velasquez S.L."/>
            <person name="Kruys A."/>
            <person name="Hutchinson M.I."/>
            <person name="Powell A.J."/>
            <person name="Barry K."/>
            <person name="Miller A.N."/>
            <person name="Grigoriev I.V."/>
            <person name="Debuchy R."/>
            <person name="Gladieux P."/>
            <person name="Thoren M.H."/>
            <person name="Johannesson H."/>
        </authorList>
    </citation>
    <scope>NUCLEOTIDE SEQUENCE</scope>
    <source>
        <strain evidence="2">CBS 315.58</strain>
    </source>
</reference>
<evidence type="ECO:0000256" key="1">
    <source>
        <dbReference type="SAM" id="Phobius"/>
    </source>
</evidence>
<organism evidence="2 3">
    <name type="scientific">Triangularia verruculosa</name>
    <dbReference type="NCBI Taxonomy" id="2587418"/>
    <lineage>
        <taxon>Eukaryota</taxon>
        <taxon>Fungi</taxon>
        <taxon>Dikarya</taxon>
        <taxon>Ascomycota</taxon>
        <taxon>Pezizomycotina</taxon>
        <taxon>Sordariomycetes</taxon>
        <taxon>Sordariomycetidae</taxon>
        <taxon>Sordariales</taxon>
        <taxon>Podosporaceae</taxon>
        <taxon>Triangularia</taxon>
    </lineage>
</organism>
<accession>A0AAN7AX18</accession>
<keyword evidence="1" id="KW-0812">Transmembrane</keyword>
<feature type="transmembrane region" description="Helical" evidence="1">
    <location>
        <begin position="49"/>
        <end position="72"/>
    </location>
</feature>
<comment type="caution">
    <text evidence="2">The sequence shown here is derived from an EMBL/GenBank/DDBJ whole genome shotgun (WGS) entry which is preliminary data.</text>
</comment>
<dbReference type="EMBL" id="MU863905">
    <property type="protein sequence ID" value="KAK4201607.1"/>
    <property type="molecule type" value="Genomic_DNA"/>
</dbReference>
<keyword evidence="1" id="KW-1133">Transmembrane helix</keyword>
<proteinExistence type="predicted"/>
<sequence>MSFDAMGKWTRGNVFFLGFVGADWAYSQKGFLVFGFRGLWVGRCVLNNWLVSSCGVSPTIFISASIVCMMSMTISCPEIKSMIQAPNGIPRTLFADRPTLTFKHL</sequence>
<dbReference type="Proteomes" id="UP001303160">
    <property type="component" value="Unassembled WGS sequence"/>
</dbReference>
<reference evidence="2" key="1">
    <citation type="journal article" date="2023" name="Mol. Phylogenet. Evol.">
        <title>Genome-scale phylogeny and comparative genomics of the fungal order Sordariales.</title>
        <authorList>
            <person name="Hensen N."/>
            <person name="Bonometti L."/>
            <person name="Westerberg I."/>
            <person name="Brannstrom I.O."/>
            <person name="Guillou S."/>
            <person name="Cros-Aarteil S."/>
            <person name="Calhoun S."/>
            <person name="Haridas S."/>
            <person name="Kuo A."/>
            <person name="Mondo S."/>
            <person name="Pangilinan J."/>
            <person name="Riley R."/>
            <person name="LaButti K."/>
            <person name="Andreopoulos B."/>
            <person name="Lipzen A."/>
            <person name="Chen C."/>
            <person name="Yan M."/>
            <person name="Daum C."/>
            <person name="Ng V."/>
            <person name="Clum A."/>
            <person name="Steindorff A."/>
            <person name="Ohm R.A."/>
            <person name="Martin F."/>
            <person name="Silar P."/>
            <person name="Natvig D.O."/>
            <person name="Lalanne C."/>
            <person name="Gautier V."/>
            <person name="Ament-Velasquez S.L."/>
            <person name="Kruys A."/>
            <person name="Hutchinson M.I."/>
            <person name="Powell A.J."/>
            <person name="Barry K."/>
            <person name="Miller A.N."/>
            <person name="Grigoriev I.V."/>
            <person name="Debuchy R."/>
            <person name="Gladieux P."/>
            <person name="Hiltunen Thoren M."/>
            <person name="Johannesson H."/>
        </authorList>
    </citation>
    <scope>NUCLEOTIDE SEQUENCE</scope>
    <source>
        <strain evidence="2">CBS 315.58</strain>
    </source>
</reference>
<keyword evidence="3" id="KW-1185">Reference proteome</keyword>
<protein>
    <submittedName>
        <fullName evidence="2">Uncharacterized protein</fullName>
    </submittedName>
</protein>
<evidence type="ECO:0000313" key="3">
    <source>
        <dbReference type="Proteomes" id="UP001303160"/>
    </source>
</evidence>
<name>A0AAN7AX18_9PEZI</name>
<evidence type="ECO:0000313" key="2">
    <source>
        <dbReference type="EMBL" id="KAK4201607.1"/>
    </source>
</evidence>
<dbReference type="AlphaFoldDB" id="A0AAN7AX18"/>
<keyword evidence="1" id="KW-0472">Membrane</keyword>